<dbReference type="Pfam" id="PF08570">
    <property type="entry name" value="DUF1761"/>
    <property type="match status" value="1"/>
</dbReference>
<reference evidence="2 3" key="1">
    <citation type="submission" date="2019-11" db="EMBL/GenBank/DDBJ databases">
        <title>Identification of a novel strain.</title>
        <authorList>
            <person name="Xu Q."/>
            <person name="Wang G."/>
        </authorList>
    </citation>
    <scope>NUCLEOTIDE SEQUENCE [LARGE SCALE GENOMIC DNA]</scope>
    <source>
        <strain evidence="3">xq</strain>
    </source>
</reference>
<feature type="transmembrane region" description="Helical" evidence="1">
    <location>
        <begin position="86"/>
        <end position="108"/>
    </location>
</feature>
<dbReference type="RefSeq" id="WP_154739095.1">
    <property type="nucleotide sequence ID" value="NZ_WMBQ01000001.1"/>
</dbReference>
<dbReference type="Proteomes" id="UP000440694">
    <property type="component" value="Unassembled WGS sequence"/>
</dbReference>
<proteinExistence type="predicted"/>
<keyword evidence="1" id="KW-1133">Transmembrane helix</keyword>
<accession>A0A6I3KJV2</accession>
<dbReference type="AlphaFoldDB" id="A0A6I3KJV2"/>
<keyword evidence="1" id="KW-0812">Transmembrane</keyword>
<comment type="caution">
    <text evidence="2">The sequence shown here is derived from an EMBL/GenBank/DDBJ whole genome shotgun (WGS) entry which is preliminary data.</text>
</comment>
<feature type="transmembrane region" description="Helical" evidence="1">
    <location>
        <begin position="120"/>
        <end position="138"/>
    </location>
</feature>
<feature type="transmembrane region" description="Helical" evidence="1">
    <location>
        <begin position="7"/>
        <end position="26"/>
    </location>
</feature>
<protein>
    <submittedName>
        <fullName evidence="2">DUF1761 family protein</fullName>
    </submittedName>
</protein>
<evidence type="ECO:0000313" key="3">
    <source>
        <dbReference type="Proteomes" id="UP000440694"/>
    </source>
</evidence>
<gene>
    <name evidence="2" type="ORF">GIW81_10235</name>
</gene>
<evidence type="ECO:0000313" key="2">
    <source>
        <dbReference type="EMBL" id="MTD94709.1"/>
    </source>
</evidence>
<keyword evidence="1" id="KW-0472">Membrane</keyword>
<name>A0A6I3KJV2_9HYPH</name>
<evidence type="ECO:0000256" key="1">
    <source>
        <dbReference type="SAM" id="Phobius"/>
    </source>
</evidence>
<dbReference type="InterPro" id="IPR013879">
    <property type="entry name" value="DUF1761"/>
</dbReference>
<organism evidence="2 3">
    <name type="scientific">Hyphomicrobium album</name>
    <dbReference type="NCBI Taxonomy" id="2665159"/>
    <lineage>
        <taxon>Bacteria</taxon>
        <taxon>Pseudomonadati</taxon>
        <taxon>Pseudomonadota</taxon>
        <taxon>Alphaproteobacteria</taxon>
        <taxon>Hyphomicrobiales</taxon>
        <taxon>Hyphomicrobiaceae</taxon>
        <taxon>Hyphomicrobium</taxon>
    </lineage>
</organism>
<sequence length="139" mass="14964">MEFAGMNLLAVVLAAVVSFMFGWLWYGILFSDAWLLACGKTREEVHADNPSPTPFIISFVGLVVMASVLAGVLRHIYGPGMTMGDGIVTGAFMWLGFVMTTMAVNNAFRGAKRELTLIDGGHWLGVLLLQGAIVGWLGL</sequence>
<dbReference type="EMBL" id="WMBQ01000001">
    <property type="protein sequence ID" value="MTD94709.1"/>
    <property type="molecule type" value="Genomic_DNA"/>
</dbReference>
<feature type="transmembrane region" description="Helical" evidence="1">
    <location>
        <begin position="55"/>
        <end position="74"/>
    </location>
</feature>
<keyword evidence="3" id="KW-1185">Reference proteome</keyword>